<dbReference type="EMBL" id="JBHUFL010000001">
    <property type="protein sequence ID" value="MFD1833833.1"/>
    <property type="molecule type" value="Genomic_DNA"/>
</dbReference>
<reference evidence="2" key="1">
    <citation type="journal article" date="2019" name="Int. J. Syst. Evol. Microbiol.">
        <title>The Global Catalogue of Microorganisms (GCM) 10K type strain sequencing project: providing services to taxonomists for standard genome sequencing and annotation.</title>
        <authorList>
            <consortium name="The Broad Institute Genomics Platform"/>
            <consortium name="The Broad Institute Genome Sequencing Center for Infectious Disease"/>
            <person name="Wu L."/>
            <person name="Ma J."/>
        </authorList>
    </citation>
    <scope>NUCLEOTIDE SEQUENCE [LARGE SCALE GENOMIC DNA]</scope>
    <source>
        <strain evidence="2">JCM 11650</strain>
    </source>
</reference>
<sequence>MTQDYFVGANADASRYAHLTRNEDGQANGVTFGGGANAFAGAQVTQKFEQTGPFGWFSGSTSISGKAGAGAGASGGTTISADEVSVNVGGQLAVELGLGGTTSLAVHPNAIVNTFTPGDYDLDDAISDASGAFDGARDAVGSTVSAINPFD</sequence>
<dbReference type="Proteomes" id="UP001597280">
    <property type="component" value="Unassembled WGS sequence"/>
</dbReference>
<proteinExistence type="predicted"/>
<evidence type="ECO:0000313" key="1">
    <source>
        <dbReference type="EMBL" id="MFD1833833.1"/>
    </source>
</evidence>
<evidence type="ECO:0008006" key="3">
    <source>
        <dbReference type="Google" id="ProtNLM"/>
    </source>
</evidence>
<comment type="caution">
    <text evidence="1">The sequence shown here is derived from an EMBL/GenBank/DDBJ whole genome shotgun (WGS) entry which is preliminary data.</text>
</comment>
<evidence type="ECO:0000313" key="2">
    <source>
        <dbReference type="Proteomes" id="UP001597280"/>
    </source>
</evidence>
<organism evidence="1 2">
    <name type="scientific">Brachybacterium rhamnosum</name>
    <dbReference type="NCBI Taxonomy" id="173361"/>
    <lineage>
        <taxon>Bacteria</taxon>
        <taxon>Bacillati</taxon>
        <taxon>Actinomycetota</taxon>
        <taxon>Actinomycetes</taxon>
        <taxon>Micrococcales</taxon>
        <taxon>Dermabacteraceae</taxon>
        <taxon>Brachybacterium</taxon>
    </lineage>
</organism>
<dbReference type="RefSeq" id="WP_343906215.1">
    <property type="nucleotide sequence ID" value="NZ_BAAAIS010000005.1"/>
</dbReference>
<name>A0ABW4PSV8_9MICO</name>
<gene>
    <name evidence="1" type="ORF">ACFSDA_01975</name>
</gene>
<protein>
    <recommendedName>
        <fullName evidence="3">Htaa domain-containing protein</fullName>
    </recommendedName>
</protein>
<accession>A0ABW4PSV8</accession>
<keyword evidence="2" id="KW-1185">Reference proteome</keyword>